<comment type="caution">
    <text evidence="2">The sequence shown here is derived from an EMBL/GenBank/DDBJ whole genome shotgun (WGS) entry which is preliminary data.</text>
</comment>
<name>A0ABV9BWA7_9ACTN</name>
<keyword evidence="1" id="KW-0732">Signal</keyword>
<reference evidence="3" key="1">
    <citation type="journal article" date="2019" name="Int. J. Syst. Evol. Microbiol.">
        <title>The Global Catalogue of Microorganisms (GCM) 10K type strain sequencing project: providing services to taxonomists for standard genome sequencing and annotation.</title>
        <authorList>
            <consortium name="The Broad Institute Genomics Platform"/>
            <consortium name="The Broad Institute Genome Sequencing Center for Infectious Disease"/>
            <person name="Wu L."/>
            <person name="Ma J."/>
        </authorList>
    </citation>
    <scope>NUCLEOTIDE SEQUENCE [LARGE SCALE GENOMIC DNA]</scope>
    <source>
        <strain evidence="3">CECT 8064</strain>
    </source>
</reference>
<dbReference type="Pfam" id="PF03995">
    <property type="entry name" value="Inhibitor_I36"/>
    <property type="match status" value="1"/>
</dbReference>
<evidence type="ECO:0000313" key="3">
    <source>
        <dbReference type="Proteomes" id="UP001595990"/>
    </source>
</evidence>
<proteinExistence type="predicted"/>
<protein>
    <submittedName>
        <fullName evidence="2">Peptidase inhibitor family I36 protein</fullName>
    </submittedName>
</protein>
<gene>
    <name evidence="2" type="ORF">ACFPEN_36455</name>
</gene>
<evidence type="ECO:0000313" key="2">
    <source>
        <dbReference type="EMBL" id="MFC4518343.1"/>
    </source>
</evidence>
<evidence type="ECO:0000256" key="1">
    <source>
        <dbReference type="SAM" id="SignalP"/>
    </source>
</evidence>
<feature type="signal peptide" evidence="1">
    <location>
        <begin position="1"/>
        <end position="31"/>
    </location>
</feature>
<dbReference type="Proteomes" id="UP001595990">
    <property type="component" value="Unassembled WGS sequence"/>
</dbReference>
<feature type="chain" id="PRO_5045259403" evidence="1">
    <location>
        <begin position="32"/>
        <end position="114"/>
    </location>
</feature>
<dbReference type="EMBL" id="JBHSFS010000046">
    <property type="protein sequence ID" value="MFC4518343.1"/>
    <property type="molecule type" value="Genomic_DNA"/>
</dbReference>
<accession>A0ABV9BWA7</accession>
<sequence length="114" mass="12287">MRSIRCRLAGVTAATVLAAGAMVTMAAPAHAFTCPANRVCDFSHSFYGDAAEVDNPATDQCVTTNFRAHSTENNTTHNLVLFLDKNCTVPSGVQVQPLSNMPVDNYFSYRADTL</sequence>
<dbReference type="RefSeq" id="WP_164737906.1">
    <property type="nucleotide sequence ID" value="NZ_JBHSFS010000046.1"/>
</dbReference>
<keyword evidence="3" id="KW-1185">Reference proteome</keyword>
<organism evidence="2 3">
    <name type="scientific">Streptomyces ehimensis</name>
    <dbReference type="NCBI Taxonomy" id="68195"/>
    <lineage>
        <taxon>Bacteria</taxon>
        <taxon>Bacillati</taxon>
        <taxon>Actinomycetota</taxon>
        <taxon>Actinomycetes</taxon>
        <taxon>Kitasatosporales</taxon>
        <taxon>Streptomycetaceae</taxon>
        <taxon>Streptomyces</taxon>
    </lineage>
</organism>